<reference evidence="10" key="1">
    <citation type="submission" date="2017-02" db="UniProtKB">
        <authorList>
            <consortium name="WormBaseParasite"/>
        </authorList>
    </citation>
    <scope>IDENTIFICATION</scope>
</reference>
<feature type="compositionally biased region" description="Gly residues" evidence="6">
    <location>
        <begin position="225"/>
        <end position="242"/>
    </location>
</feature>
<reference evidence="8 9" key="2">
    <citation type="submission" date="2018-11" db="EMBL/GenBank/DDBJ databases">
        <authorList>
            <consortium name="Pathogen Informatics"/>
        </authorList>
    </citation>
    <scope>NUCLEOTIDE SEQUENCE [LARGE SCALE GENOMIC DNA]</scope>
</reference>
<evidence type="ECO:0000313" key="8">
    <source>
        <dbReference type="EMBL" id="VDM18667.1"/>
    </source>
</evidence>
<dbReference type="SMART" id="SM00398">
    <property type="entry name" value="HMG"/>
    <property type="match status" value="2"/>
</dbReference>
<feature type="DNA-binding region" description="HMG box" evidence="5">
    <location>
        <begin position="9"/>
        <end position="80"/>
    </location>
</feature>
<keyword evidence="4 5" id="KW-0539">Nucleus</keyword>
<dbReference type="PANTHER" id="PTHR48112:SF32">
    <property type="entry name" value="HIGH MOBILITY GROUP PROTEIN B3"/>
    <property type="match status" value="1"/>
</dbReference>
<dbReference type="OrthoDB" id="1919336at2759"/>
<dbReference type="FunFam" id="1.10.30.10:FF:000016">
    <property type="entry name" value="FACT complex subunit SSRP1"/>
    <property type="match status" value="1"/>
</dbReference>
<dbReference type="InterPro" id="IPR036910">
    <property type="entry name" value="HMG_box_dom_sf"/>
</dbReference>
<dbReference type="AlphaFoldDB" id="A0A0R3WMF2"/>
<keyword evidence="9" id="KW-1185">Reference proteome</keyword>
<evidence type="ECO:0000313" key="9">
    <source>
        <dbReference type="Proteomes" id="UP000274429"/>
    </source>
</evidence>
<dbReference type="EMBL" id="UYWX01000612">
    <property type="protein sequence ID" value="VDM18667.1"/>
    <property type="molecule type" value="Genomic_DNA"/>
</dbReference>
<proteinExistence type="inferred from homology"/>
<feature type="domain" description="HMG box" evidence="7">
    <location>
        <begin position="9"/>
        <end position="80"/>
    </location>
</feature>
<dbReference type="PROSITE" id="PS50118">
    <property type="entry name" value="HMG_BOX_2"/>
    <property type="match status" value="2"/>
</dbReference>
<dbReference type="STRING" id="6205.A0A0R3WMF2"/>
<evidence type="ECO:0000256" key="3">
    <source>
        <dbReference type="ARBA" id="ARBA00023125"/>
    </source>
</evidence>
<evidence type="ECO:0000313" key="10">
    <source>
        <dbReference type="WBParaSite" id="TTAC_0000194001-mRNA-1"/>
    </source>
</evidence>
<feature type="DNA-binding region" description="HMG box" evidence="5">
    <location>
        <begin position="136"/>
        <end position="202"/>
    </location>
</feature>
<feature type="compositionally biased region" description="Low complexity" evidence="6">
    <location>
        <begin position="81"/>
        <end position="107"/>
    </location>
</feature>
<name>A0A0R3WMF2_HYDTA</name>
<dbReference type="InterPro" id="IPR050342">
    <property type="entry name" value="HMGB"/>
</dbReference>
<organism evidence="10">
    <name type="scientific">Hydatigena taeniaeformis</name>
    <name type="common">Feline tapeworm</name>
    <name type="synonym">Taenia taeniaeformis</name>
    <dbReference type="NCBI Taxonomy" id="6205"/>
    <lineage>
        <taxon>Eukaryota</taxon>
        <taxon>Metazoa</taxon>
        <taxon>Spiralia</taxon>
        <taxon>Lophotrochozoa</taxon>
        <taxon>Platyhelminthes</taxon>
        <taxon>Cestoda</taxon>
        <taxon>Eucestoda</taxon>
        <taxon>Cyclophyllidea</taxon>
        <taxon>Taeniidae</taxon>
        <taxon>Hydatigera</taxon>
    </lineage>
</organism>
<comment type="subcellular location">
    <subcellularLocation>
        <location evidence="1">Nucleus</location>
    </subcellularLocation>
</comment>
<dbReference type="WBParaSite" id="TTAC_0000194001-mRNA-1">
    <property type="protein sequence ID" value="TTAC_0000194001-mRNA-1"/>
    <property type="gene ID" value="TTAC_0000194001"/>
</dbReference>
<keyword evidence="3 5" id="KW-0238">DNA-binding</keyword>
<evidence type="ECO:0000256" key="5">
    <source>
        <dbReference type="PROSITE-ProRule" id="PRU00267"/>
    </source>
</evidence>
<evidence type="ECO:0000256" key="2">
    <source>
        <dbReference type="ARBA" id="ARBA00008774"/>
    </source>
</evidence>
<evidence type="ECO:0000256" key="6">
    <source>
        <dbReference type="SAM" id="MobiDB-lite"/>
    </source>
</evidence>
<feature type="region of interest" description="Disordered" evidence="6">
    <location>
        <begin position="225"/>
        <end position="393"/>
    </location>
</feature>
<feature type="region of interest" description="Disordered" evidence="6">
    <location>
        <begin position="79"/>
        <end position="134"/>
    </location>
</feature>
<feature type="compositionally biased region" description="Basic residues" evidence="6">
    <location>
        <begin position="117"/>
        <end position="130"/>
    </location>
</feature>
<evidence type="ECO:0000256" key="1">
    <source>
        <dbReference type="ARBA" id="ARBA00004123"/>
    </source>
</evidence>
<dbReference type="Pfam" id="PF09011">
    <property type="entry name" value="HMG_box_2"/>
    <property type="match status" value="1"/>
</dbReference>
<comment type="similarity">
    <text evidence="2">Belongs to the HMGB family.</text>
</comment>
<sequence>MRLKDKNRPRSPLSGFACFVQVIRDKHRSLHPNENVIFNEFAKSLFTALLKEMPPDKRAPFEEMSRLDTKRYNREMGEYVQQQQLQQQQQLPPQPMMHPQQQQQQPQSGGQLSNFEHHHHHMRGAKRRRLKDPSMPKRALSAFFFFCDHYRSEVRNAHPEWRVSEVAKELGRLWDECSDKAPYELQAQKDKLRYEEEMRRYKEGTFVMAPKRLRDVSAMSEGGVIEGGTSDGGRGIGDGPGGVNVANCFEIEGSREADEMDGKGGEDDIDDEDVDDYEEDEEEEEEGDEEDEDADEGADEETGYEEEVRGTVEKMEEDDDAAHMTAQNEGAGVGSGGDVEKTTPNHHHNQRQAPNAFSVAYVVSGGAHKGESGIADEGVSAEGAHSATANEDD</sequence>
<dbReference type="Gene3D" id="1.10.30.10">
    <property type="entry name" value="High mobility group box domain"/>
    <property type="match status" value="2"/>
</dbReference>
<dbReference type="Pfam" id="PF00505">
    <property type="entry name" value="HMG_box"/>
    <property type="match status" value="1"/>
</dbReference>
<evidence type="ECO:0000259" key="7">
    <source>
        <dbReference type="PROSITE" id="PS50118"/>
    </source>
</evidence>
<feature type="domain" description="HMG box" evidence="7">
    <location>
        <begin position="136"/>
        <end position="202"/>
    </location>
</feature>
<feature type="compositionally biased region" description="Acidic residues" evidence="6">
    <location>
        <begin position="267"/>
        <end position="305"/>
    </location>
</feature>
<dbReference type="Proteomes" id="UP000274429">
    <property type="component" value="Unassembled WGS sequence"/>
</dbReference>
<dbReference type="InterPro" id="IPR009071">
    <property type="entry name" value="HMG_box_dom"/>
</dbReference>
<evidence type="ECO:0000256" key="4">
    <source>
        <dbReference type="ARBA" id="ARBA00023242"/>
    </source>
</evidence>
<dbReference type="GO" id="GO:0003677">
    <property type="term" value="F:DNA binding"/>
    <property type="evidence" value="ECO:0007669"/>
    <property type="project" value="UniProtKB-UniRule"/>
</dbReference>
<protein>
    <submittedName>
        <fullName evidence="10">HMG box domain-containing protein</fullName>
    </submittedName>
</protein>
<dbReference type="GO" id="GO:0005634">
    <property type="term" value="C:nucleus"/>
    <property type="evidence" value="ECO:0007669"/>
    <property type="project" value="UniProtKB-SubCell"/>
</dbReference>
<accession>A0A0R3WMF2</accession>
<dbReference type="PANTHER" id="PTHR48112">
    <property type="entry name" value="HIGH MOBILITY GROUP PROTEIN DSP1"/>
    <property type="match status" value="1"/>
</dbReference>
<gene>
    <name evidence="8" type="ORF">TTAC_LOCUS1927</name>
</gene>
<feature type="compositionally biased region" description="Basic and acidic residues" evidence="6">
    <location>
        <begin position="252"/>
        <end position="266"/>
    </location>
</feature>
<dbReference type="SUPFAM" id="SSF47095">
    <property type="entry name" value="HMG-box"/>
    <property type="match status" value="2"/>
</dbReference>